<evidence type="ECO:0000313" key="3">
    <source>
        <dbReference type="Proteomes" id="UP001066276"/>
    </source>
</evidence>
<dbReference type="EMBL" id="JANPWB010000008">
    <property type="protein sequence ID" value="KAJ1160104.1"/>
    <property type="molecule type" value="Genomic_DNA"/>
</dbReference>
<dbReference type="Proteomes" id="UP001066276">
    <property type="component" value="Chromosome 4_2"/>
</dbReference>
<reference evidence="2" key="1">
    <citation type="journal article" date="2022" name="bioRxiv">
        <title>Sequencing and chromosome-scale assembly of the giantPleurodeles waltlgenome.</title>
        <authorList>
            <person name="Brown T."/>
            <person name="Elewa A."/>
            <person name="Iarovenko S."/>
            <person name="Subramanian E."/>
            <person name="Araus A.J."/>
            <person name="Petzold A."/>
            <person name="Susuki M."/>
            <person name="Suzuki K.-i.T."/>
            <person name="Hayashi T."/>
            <person name="Toyoda A."/>
            <person name="Oliveira C."/>
            <person name="Osipova E."/>
            <person name="Leigh N.D."/>
            <person name="Simon A."/>
            <person name="Yun M.H."/>
        </authorList>
    </citation>
    <scope>NUCLEOTIDE SEQUENCE</scope>
    <source>
        <strain evidence="2">20211129_DDA</strain>
        <tissue evidence="2">Liver</tissue>
    </source>
</reference>
<evidence type="ECO:0000313" key="2">
    <source>
        <dbReference type="EMBL" id="KAJ1160104.1"/>
    </source>
</evidence>
<organism evidence="2 3">
    <name type="scientific">Pleurodeles waltl</name>
    <name type="common">Iberian ribbed newt</name>
    <dbReference type="NCBI Taxonomy" id="8319"/>
    <lineage>
        <taxon>Eukaryota</taxon>
        <taxon>Metazoa</taxon>
        <taxon>Chordata</taxon>
        <taxon>Craniata</taxon>
        <taxon>Vertebrata</taxon>
        <taxon>Euteleostomi</taxon>
        <taxon>Amphibia</taxon>
        <taxon>Batrachia</taxon>
        <taxon>Caudata</taxon>
        <taxon>Salamandroidea</taxon>
        <taxon>Salamandridae</taxon>
        <taxon>Pleurodelinae</taxon>
        <taxon>Pleurodeles</taxon>
    </lineage>
</organism>
<accession>A0AAV7S6L3</accession>
<keyword evidence="3" id="KW-1185">Reference proteome</keyword>
<dbReference type="AlphaFoldDB" id="A0AAV7S6L3"/>
<proteinExistence type="predicted"/>
<dbReference type="PROSITE" id="PS51257">
    <property type="entry name" value="PROKAR_LIPOPROTEIN"/>
    <property type="match status" value="1"/>
</dbReference>
<gene>
    <name evidence="2" type="ORF">NDU88_000606</name>
</gene>
<name>A0AAV7S6L3_PLEWA</name>
<protein>
    <submittedName>
        <fullName evidence="2">Uncharacterized protein</fullName>
    </submittedName>
</protein>
<evidence type="ECO:0000256" key="1">
    <source>
        <dbReference type="SAM" id="MobiDB-lite"/>
    </source>
</evidence>
<comment type="caution">
    <text evidence="2">The sequence shown here is derived from an EMBL/GenBank/DDBJ whole genome shotgun (WGS) entry which is preliminary data.</text>
</comment>
<sequence>MYIRSTRDLPHPDSPPYSSGTRGRQLLVPGLLTGCEKRQRASDVAVLGNPVGPLLSLPLAPGERSGTEPPR</sequence>
<feature type="region of interest" description="Disordered" evidence="1">
    <location>
        <begin position="1"/>
        <end position="24"/>
    </location>
</feature>
<feature type="compositionally biased region" description="Basic and acidic residues" evidence="1">
    <location>
        <begin position="1"/>
        <end position="11"/>
    </location>
</feature>